<feature type="chain" id="PRO_5032392049" evidence="2">
    <location>
        <begin position="21"/>
        <end position="465"/>
    </location>
</feature>
<feature type="signal peptide" evidence="2">
    <location>
        <begin position="1"/>
        <end position="20"/>
    </location>
</feature>
<dbReference type="InterPro" id="IPR037049">
    <property type="entry name" value="DUF1214_C_sf"/>
</dbReference>
<dbReference type="Proteomes" id="UP000501812">
    <property type="component" value="Chromosome"/>
</dbReference>
<dbReference type="Pfam" id="PF06742">
    <property type="entry name" value="DUF1214"/>
    <property type="match status" value="1"/>
</dbReference>
<sequence length="465" mass="50979">MKTLTSLLLATLSFAAGANAQGGDIVNNGAPARRATEAVIWGIPLVNYDRMLQAAIENGGAPNQVIYWSQPVNSKNQTLTPNPDTIYLNPFYDTRKGPVVLEIPPAGDDGVIVGSVDISWQNALIDVGPAGADKGKGGKYLITPPGHKEKPPKGYIVLPSDTYLGFVILRSNFKSRSPEDIAAAVAHGKKIKFYPLGASPDSTVFVDVHGKDFDSTIPYDLRFFEGLDRMVQIEPWQERDRLMIPMLKSIGIEKGKPFHPDGAMKKILGEAIKDAHAEITASYESNFADAFYPGTHWAVPVPQDTIKGMNTMFEDPDVYAIDGRAVMYSIAYFSPKHLGPAQFYVLTIKDGKGGAFDGKETYKLTVPADAPAKQYWSVTAYDAETHALIKGMPRASRASNVKELQKNSDGSTDLYFGPQAPEGKESNWVPTDPQRGFELMFRIYGPDPAFFEKKWKLPDAVKVEN</sequence>
<dbReference type="Gene3D" id="2.60.120.600">
    <property type="entry name" value="Domain of unknown function DUF1214, C-terminal domain"/>
    <property type="match status" value="1"/>
</dbReference>
<feature type="region of interest" description="Disordered" evidence="1">
    <location>
        <begin position="400"/>
        <end position="431"/>
    </location>
</feature>
<evidence type="ECO:0000259" key="4">
    <source>
        <dbReference type="Pfam" id="PF06863"/>
    </source>
</evidence>
<dbReference type="Gene3D" id="2.60.40.1610">
    <property type="entry name" value="Domain of unknown function DUF1254"/>
    <property type="match status" value="1"/>
</dbReference>
<evidence type="ECO:0000256" key="1">
    <source>
        <dbReference type="SAM" id="MobiDB-lite"/>
    </source>
</evidence>
<reference evidence="5 6" key="1">
    <citation type="submission" date="2020-04" db="EMBL/GenBank/DDBJ databases">
        <title>Luteolibacter sp. G-1-1-1 isolated from soil.</title>
        <authorList>
            <person name="Dahal R.H."/>
        </authorList>
    </citation>
    <scope>NUCLEOTIDE SEQUENCE [LARGE SCALE GENOMIC DNA]</scope>
    <source>
        <strain evidence="5 6">G-1-1-1</strain>
    </source>
</reference>
<dbReference type="PANTHER" id="PTHR36509">
    <property type="entry name" value="BLL3101 PROTEIN"/>
    <property type="match status" value="1"/>
</dbReference>
<evidence type="ECO:0000313" key="6">
    <source>
        <dbReference type="Proteomes" id="UP000501812"/>
    </source>
</evidence>
<dbReference type="PANTHER" id="PTHR36509:SF3">
    <property type="entry name" value="SIGNAL PEPTIDE PROTEIN"/>
    <property type="match status" value="1"/>
</dbReference>
<dbReference type="RefSeq" id="WP_169457310.1">
    <property type="nucleotide sequence ID" value="NZ_CP051774.1"/>
</dbReference>
<dbReference type="InterPro" id="IPR010621">
    <property type="entry name" value="DUF1214"/>
</dbReference>
<evidence type="ECO:0000256" key="2">
    <source>
        <dbReference type="SAM" id="SignalP"/>
    </source>
</evidence>
<dbReference type="EMBL" id="CP051774">
    <property type="protein sequence ID" value="QJE98823.1"/>
    <property type="molecule type" value="Genomic_DNA"/>
</dbReference>
<keyword evidence="2" id="KW-0732">Signal</keyword>
<gene>
    <name evidence="5" type="ORF">HHL09_24600</name>
</gene>
<dbReference type="InterPro" id="IPR010679">
    <property type="entry name" value="DUF1254"/>
</dbReference>
<protein>
    <submittedName>
        <fullName evidence="5">DUF1254 domain-containing protein</fullName>
    </submittedName>
</protein>
<dbReference type="InterPro" id="IPR037050">
    <property type="entry name" value="DUF1254_sf"/>
</dbReference>
<accession>A0A858RS99</accession>
<evidence type="ECO:0000259" key="3">
    <source>
        <dbReference type="Pfam" id="PF06742"/>
    </source>
</evidence>
<dbReference type="AlphaFoldDB" id="A0A858RS99"/>
<evidence type="ECO:0000313" key="5">
    <source>
        <dbReference type="EMBL" id="QJE98823.1"/>
    </source>
</evidence>
<proteinExistence type="predicted"/>
<keyword evidence="6" id="KW-1185">Reference proteome</keyword>
<name>A0A858RS99_9BACT</name>
<feature type="domain" description="DUF1254" evidence="4">
    <location>
        <begin position="62"/>
        <end position="195"/>
    </location>
</feature>
<organism evidence="5 6">
    <name type="scientific">Luteolibacter luteus</name>
    <dbReference type="NCBI Taxonomy" id="2728835"/>
    <lineage>
        <taxon>Bacteria</taxon>
        <taxon>Pseudomonadati</taxon>
        <taxon>Verrucomicrobiota</taxon>
        <taxon>Verrucomicrobiia</taxon>
        <taxon>Verrucomicrobiales</taxon>
        <taxon>Verrucomicrobiaceae</taxon>
        <taxon>Luteolibacter</taxon>
    </lineage>
</organism>
<dbReference type="SUPFAM" id="SSF160935">
    <property type="entry name" value="VPA0735-like"/>
    <property type="match status" value="1"/>
</dbReference>
<dbReference type="Gene3D" id="1.10.3360.10">
    <property type="entry name" value="VPA0735-like domain"/>
    <property type="match status" value="1"/>
</dbReference>
<dbReference type="KEGG" id="luo:HHL09_24600"/>
<feature type="domain" description="DUF1214" evidence="3">
    <location>
        <begin position="342"/>
        <end position="447"/>
    </location>
</feature>
<dbReference type="Pfam" id="PF06863">
    <property type="entry name" value="DUF1254"/>
    <property type="match status" value="1"/>
</dbReference>